<organism evidence="2">
    <name type="scientific">Mustela putorius furo</name>
    <name type="common">European domestic ferret</name>
    <name type="synonym">Mustela furo</name>
    <dbReference type="NCBI Taxonomy" id="9669"/>
    <lineage>
        <taxon>Eukaryota</taxon>
        <taxon>Metazoa</taxon>
        <taxon>Chordata</taxon>
        <taxon>Craniata</taxon>
        <taxon>Vertebrata</taxon>
        <taxon>Euteleostomi</taxon>
        <taxon>Mammalia</taxon>
        <taxon>Eutheria</taxon>
        <taxon>Laurasiatheria</taxon>
        <taxon>Carnivora</taxon>
        <taxon>Caniformia</taxon>
        <taxon>Musteloidea</taxon>
        <taxon>Mustelidae</taxon>
        <taxon>Mustelinae</taxon>
        <taxon>Mustela</taxon>
    </lineage>
</organism>
<dbReference type="EMBL" id="AEYP01057087">
    <property type="status" value="NOT_ANNOTATED_CDS"/>
    <property type="molecule type" value="Genomic_DNA"/>
</dbReference>
<proteinExistence type="predicted"/>
<protein>
    <submittedName>
        <fullName evidence="2">Uncharacterized protein</fullName>
    </submittedName>
</protein>
<dbReference type="HOGENOM" id="CLU_1686000_0_0_1"/>
<evidence type="ECO:0000313" key="2">
    <source>
        <dbReference type="Ensembl" id="ENSMPUP00000000797.1"/>
    </source>
</evidence>
<reference evidence="2" key="1">
    <citation type="submission" date="2024-06" db="UniProtKB">
        <authorList>
            <consortium name="Ensembl"/>
        </authorList>
    </citation>
    <scope>IDENTIFICATION</scope>
</reference>
<evidence type="ECO:0000256" key="1">
    <source>
        <dbReference type="SAM" id="MobiDB-lite"/>
    </source>
</evidence>
<feature type="compositionally biased region" description="Basic and acidic residues" evidence="1">
    <location>
        <begin position="74"/>
        <end position="95"/>
    </location>
</feature>
<feature type="region of interest" description="Disordered" evidence="1">
    <location>
        <begin position="1"/>
        <end position="116"/>
    </location>
</feature>
<sequence>MGTAKAVRRLWSSTAPDLSPLAGGTPHGFGGLSPEQPGCQGGWEGQGRRKESGPPPPRPSGCPPRLPRARRSRRPEEREAEERSELSPGALRDRVPGGGGGGSAPADSFHLLQPENGPQEVLLVPKNTCLRREESSVSICPLKGVFFTEVSGRNNS</sequence>
<dbReference type="InParanoid" id="M3XNZ7"/>
<accession>M3XNZ7</accession>
<name>M3XNZ7_MUSPF</name>
<dbReference type="AlphaFoldDB" id="M3XNZ7"/>
<feature type="compositionally biased region" description="Pro residues" evidence="1">
    <location>
        <begin position="53"/>
        <end position="66"/>
    </location>
</feature>
<dbReference type="Ensembl" id="ENSMPUT00000000812.1">
    <property type="protein sequence ID" value="ENSMPUP00000000797.1"/>
    <property type="gene ID" value="ENSMPUG00000000800.1"/>
</dbReference>